<name>A0A4U9HLZ1_9ENTR</name>
<sequence length="36" mass="4231">MANNYNPLPAIGDIIWCKISFNMRIWAIRGRKRVPD</sequence>
<dbReference type="EMBL" id="LR590464">
    <property type="protein sequence ID" value="VTP63299.1"/>
    <property type="molecule type" value="Genomic_DNA"/>
</dbReference>
<gene>
    <name evidence="1" type="ORF">NCTC13032_00792</name>
</gene>
<evidence type="ECO:0000313" key="2">
    <source>
        <dbReference type="Proteomes" id="UP000310719"/>
    </source>
</evidence>
<evidence type="ECO:0000313" key="1">
    <source>
        <dbReference type="EMBL" id="VTP63299.1"/>
    </source>
</evidence>
<protein>
    <submittedName>
        <fullName evidence="1">Uncharacterized protein</fullName>
    </submittedName>
</protein>
<proteinExistence type="predicted"/>
<dbReference type="STRING" id="83655.APT61_19725"/>
<dbReference type="Proteomes" id="UP000310719">
    <property type="component" value="Chromosome"/>
</dbReference>
<accession>A0A4U9HLZ1</accession>
<organism evidence="1 2">
    <name type="scientific">Leclercia adecarboxylata</name>
    <dbReference type="NCBI Taxonomy" id="83655"/>
    <lineage>
        <taxon>Bacteria</taxon>
        <taxon>Pseudomonadati</taxon>
        <taxon>Pseudomonadota</taxon>
        <taxon>Gammaproteobacteria</taxon>
        <taxon>Enterobacterales</taxon>
        <taxon>Enterobacteriaceae</taxon>
        <taxon>Leclercia</taxon>
    </lineage>
</organism>
<reference evidence="1 2" key="1">
    <citation type="submission" date="2019-05" db="EMBL/GenBank/DDBJ databases">
        <authorList>
            <consortium name="Pathogen Informatics"/>
        </authorList>
    </citation>
    <scope>NUCLEOTIDE SEQUENCE [LARGE SCALE GENOMIC DNA]</scope>
    <source>
        <strain evidence="1 2">NCTC13032</strain>
    </source>
</reference>
<dbReference type="AlphaFoldDB" id="A0A4U9HLZ1"/>